<dbReference type="EMBL" id="SGUG01000036">
    <property type="protein sequence ID" value="MDG0864594.1"/>
    <property type="molecule type" value="Genomic_DNA"/>
</dbReference>
<proteinExistence type="predicted"/>
<evidence type="ECO:0000313" key="3">
    <source>
        <dbReference type="Proteomes" id="UP001152766"/>
    </source>
</evidence>
<evidence type="ECO:0000313" key="2">
    <source>
        <dbReference type="EMBL" id="MDG0864594.1"/>
    </source>
</evidence>
<sequence length="355" mass="39191">MAEASSDFAGTTPVREQHRFDEARLAQWMAAHIPGFAGPMHVEQFKGGQSNPTYRLRTPGADYVLRRKPPGALLKGAHAVEREARVMAELGAVGYPVPRVHALCTDEGVIGSWFYVMDMVEGRIFWDASFSTLPRDERPAMLDAMNAALAALHRIDPAAVGLADYGRPGGYVARQLARWSQQYLDDELAGRHPAMDRLVDWLREHLPASGETAITHGDFRVDNMIFHPTEPRVLAVLDWELSTLGDPLADFAYHAMMYRMPPDILGGIAGVDLQAAGLPDEAAYVAAYCRRTGRDGIPDLDYYISFNMFRFAAILHGIKGRVARGTAASADGEVMGERFARVATIAWEQASRVHR</sequence>
<dbReference type="Proteomes" id="UP001152766">
    <property type="component" value="Unassembled WGS sequence"/>
</dbReference>
<protein>
    <submittedName>
        <fullName evidence="2">Phosphotransferase family protein</fullName>
    </submittedName>
</protein>
<dbReference type="InterPro" id="IPR002575">
    <property type="entry name" value="Aminoglycoside_PTrfase"/>
</dbReference>
<dbReference type="InterPro" id="IPR052898">
    <property type="entry name" value="ACAD10-like"/>
</dbReference>
<dbReference type="Gene3D" id="3.90.1200.10">
    <property type="match status" value="1"/>
</dbReference>
<name>A0A9X4LKR3_9BURK</name>
<organism evidence="2 3">
    <name type="scientific">Pelomonas aquatica</name>
    <dbReference type="NCBI Taxonomy" id="431058"/>
    <lineage>
        <taxon>Bacteria</taxon>
        <taxon>Pseudomonadati</taxon>
        <taxon>Pseudomonadota</taxon>
        <taxon>Betaproteobacteria</taxon>
        <taxon>Burkholderiales</taxon>
        <taxon>Sphaerotilaceae</taxon>
        <taxon>Roseateles</taxon>
    </lineage>
</organism>
<dbReference type="AlphaFoldDB" id="A0A9X4LKR3"/>
<evidence type="ECO:0000259" key="1">
    <source>
        <dbReference type="Pfam" id="PF01636"/>
    </source>
</evidence>
<dbReference type="RefSeq" id="WP_268154215.1">
    <property type="nucleotide sequence ID" value="NZ_JAPPUW010000032.1"/>
</dbReference>
<comment type="caution">
    <text evidence="2">The sequence shown here is derived from an EMBL/GenBank/DDBJ whole genome shotgun (WGS) entry which is preliminary data.</text>
</comment>
<dbReference type="CDD" id="cd05154">
    <property type="entry name" value="ACAD10_11_N-like"/>
    <property type="match status" value="1"/>
</dbReference>
<dbReference type="PANTHER" id="PTHR47829:SF1">
    <property type="entry name" value="HAD FAMILY PHOSPHATASE"/>
    <property type="match status" value="1"/>
</dbReference>
<dbReference type="SUPFAM" id="SSF56112">
    <property type="entry name" value="Protein kinase-like (PK-like)"/>
    <property type="match status" value="1"/>
</dbReference>
<reference evidence="2" key="1">
    <citation type="submission" date="2019-02" db="EMBL/GenBank/DDBJ databases">
        <title>Draft genome of the type strain Pelomonas aquatica CCUG 52575T.</title>
        <authorList>
            <person name="Gomila M."/>
            <person name="Lalucat J."/>
        </authorList>
    </citation>
    <scope>NUCLEOTIDE SEQUENCE</scope>
    <source>
        <strain evidence="2">CCUG 52575</strain>
    </source>
</reference>
<dbReference type="PANTHER" id="PTHR47829">
    <property type="entry name" value="HYDROLASE, PUTATIVE (AFU_ORTHOLOGUE AFUA_1G12880)-RELATED"/>
    <property type="match status" value="1"/>
</dbReference>
<keyword evidence="3" id="KW-1185">Reference proteome</keyword>
<dbReference type="InterPro" id="IPR011009">
    <property type="entry name" value="Kinase-like_dom_sf"/>
</dbReference>
<dbReference type="Pfam" id="PF01636">
    <property type="entry name" value="APH"/>
    <property type="match status" value="1"/>
</dbReference>
<dbReference type="Gene3D" id="3.30.200.20">
    <property type="entry name" value="Phosphorylase Kinase, domain 1"/>
    <property type="match status" value="1"/>
</dbReference>
<gene>
    <name evidence="2" type="ORF">EXJ73_19205</name>
</gene>
<feature type="domain" description="Aminoglycoside phosphotransferase" evidence="1">
    <location>
        <begin position="42"/>
        <end position="278"/>
    </location>
</feature>
<dbReference type="InterPro" id="IPR041726">
    <property type="entry name" value="ACAD10_11_N"/>
</dbReference>
<accession>A0A9X4LKR3</accession>